<proteinExistence type="predicted"/>
<evidence type="ECO:0000313" key="2">
    <source>
        <dbReference type="EMBL" id="SPE09858.1"/>
    </source>
</evidence>
<reference evidence="2 3" key="2">
    <citation type="submission" date="2018-02" db="EMBL/GenBank/DDBJ databases">
        <authorList>
            <person name="Cohen D.B."/>
            <person name="Kent A.D."/>
        </authorList>
    </citation>
    <scope>NUCLEOTIDE SEQUENCE [LARGE SCALE GENOMIC DNA]</scope>
    <source>
        <strain evidence="2 3">CECT 9216</strain>
    </source>
</reference>
<dbReference type="EMBL" id="OKQR01000007">
    <property type="protein sequence ID" value="SPD95102.1"/>
    <property type="molecule type" value="Genomic_DNA"/>
</dbReference>
<evidence type="ECO:0000313" key="4">
    <source>
        <dbReference type="Proteomes" id="UP000239237"/>
    </source>
</evidence>
<name>A0A2N9KGB4_9LACO</name>
<evidence type="ECO:0000313" key="1">
    <source>
        <dbReference type="EMBL" id="SPD95102.1"/>
    </source>
</evidence>
<organism evidence="2 3">
    <name type="scientific">Leuconostoc suionicum</name>
    <dbReference type="NCBI Taxonomy" id="1511761"/>
    <lineage>
        <taxon>Bacteria</taxon>
        <taxon>Bacillati</taxon>
        <taxon>Bacillota</taxon>
        <taxon>Bacilli</taxon>
        <taxon>Lactobacillales</taxon>
        <taxon>Lactobacillaceae</taxon>
        <taxon>Leuconostoc</taxon>
    </lineage>
</organism>
<gene>
    <name evidence="1" type="ORF">LES8486_02068</name>
    <name evidence="2" type="ORF">LES9216_02056</name>
</gene>
<dbReference type="Proteomes" id="UP000237923">
    <property type="component" value="Unassembled WGS sequence"/>
</dbReference>
<sequence>MKYKYLTLLPHGTNGRTYDSSYAFLFCRFDEKTDEVEQAQTYLVEADKLPPKLEIMDIVVPEKVYQEGGGDWVMSFKPIDNNQRIERLDYWNDIAERLRYVRELR</sequence>
<accession>A0A2N9KGB4</accession>
<dbReference type="EMBL" id="OKQU01000006">
    <property type="protein sequence ID" value="SPE09858.1"/>
    <property type="molecule type" value="Genomic_DNA"/>
</dbReference>
<reference evidence="1 4" key="1">
    <citation type="submission" date="2018-02" db="EMBL/GenBank/DDBJ databases">
        <authorList>
            <person name="Rodrigo-Torres L."/>
            <person name="Arahal R. D."/>
            <person name="Lucena T."/>
        </authorList>
    </citation>
    <scope>NUCLEOTIDE SEQUENCE [LARGE SCALE GENOMIC DNA]</scope>
    <source>
        <strain evidence="1 4">CECT 8486</strain>
    </source>
</reference>
<keyword evidence="4" id="KW-1185">Reference proteome</keyword>
<dbReference type="AlphaFoldDB" id="A0A2N9KGB4"/>
<evidence type="ECO:0000313" key="3">
    <source>
        <dbReference type="Proteomes" id="UP000237923"/>
    </source>
</evidence>
<dbReference type="Proteomes" id="UP000239237">
    <property type="component" value="Unassembled WGS sequence"/>
</dbReference>
<dbReference type="RefSeq" id="WP_002816174.1">
    <property type="nucleotide sequence ID" value="NZ_JBMMUP010000032.1"/>
</dbReference>
<protein>
    <submittedName>
        <fullName evidence="2">Uncharacterized protein</fullName>
    </submittedName>
</protein>